<dbReference type="AlphaFoldDB" id="A0A9N9J8N4"/>
<feature type="non-terminal residue" evidence="1">
    <location>
        <position position="1"/>
    </location>
</feature>
<name>A0A9N9J8N4_9GLOM</name>
<protein>
    <submittedName>
        <fullName evidence="1">11211_t:CDS:1</fullName>
    </submittedName>
</protein>
<gene>
    <name evidence="1" type="ORF">DERYTH_LOCUS18503</name>
</gene>
<evidence type="ECO:0000313" key="1">
    <source>
        <dbReference type="EMBL" id="CAG8768944.1"/>
    </source>
</evidence>
<comment type="caution">
    <text evidence="1">The sequence shown here is derived from an EMBL/GenBank/DDBJ whole genome shotgun (WGS) entry which is preliminary data.</text>
</comment>
<dbReference type="EMBL" id="CAJVPY010018858">
    <property type="protein sequence ID" value="CAG8768944.1"/>
    <property type="molecule type" value="Genomic_DNA"/>
</dbReference>
<dbReference type="Proteomes" id="UP000789405">
    <property type="component" value="Unassembled WGS sequence"/>
</dbReference>
<dbReference type="OrthoDB" id="2430154at2759"/>
<proteinExistence type="predicted"/>
<accession>A0A9N9J8N4</accession>
<sequence>ELTANKLLHYHIENFALDSLISYVEKLNIPCQDNAKKVLIVKNTTPTGQISPLVNKLLKEYLKQQKREQLISDYKSTGKSKAMREEDKIYEGSIEDGIEE</sequence>
<reference evidence="1" key="1">
    <citation type="submission" date="2021-06" db="EMBL/GenBank/DDBJ databases">
        <authorList>
            <person name="Kallberg Y."/>
            <person name="Tangrot J."/>
            <person name="Rosling A."/>
        </authorList>
    </citation>
    <scope>NUCLEOTIDE SEQUENCE</scope>
    <source>
        <strain evidence="1">MA453B</strain>
    </source>
</reference>
<organism evidence="1 2">
    <name type="scientific">Dentiscutata erythropus</name>
    <dbReference type="NCBI Taxonomy" id="1348616"/>
    <lineage>
        <taxon>Eukaryota</taxon>
        <taxon>Fungi</taxon>
        <taxon>Fungi incertae sedis</taxon>
        <taxon>Mucoromycota</taxon>
        <taxon>Glomeromycotina</taxon>
        <taxon>Glomeromycetes</taxon>
        <taxon>Diversisporales</taxon>
        <taxon>Gigasporaceae</taxon>
        <taxon>Dentiscutata</taxon>
    </lineage>
</organism>
<evidence type="ECO:0000313" key="2">
    <source>
        <dbReference type="Proteomes" id="UP000789405"/>
    </source>
</evidence>
<keyword evidence="2" id="KW-1185">Reference proteome</keyword>